<dbReference type="AlphaFoldDB" id="A0A0F5YHV2"/>
<dbReference type="PATRIC" id="fig|1637645.4.peg.1929"/>
<accession>A0A0F5YHV2</accession>
<reference evidence="2 3" key="1">
    <citation type="submission" date="2015-06" db="EMBL/GenBank/DDBJ databases">
        <title>Draft genome assembly of filamentous brackish cyanobacterium Limnoraphis robusta strain CS-951.</title>
        <authorList>
            <person name="Willis A."/>
            <person name="Parks M."/>
            <person name="Burford M.A."/>
        </authorList>
    </citation>
    <scope>NUCLEOTIDE SEQUENCE [LARGE SCALE GENOMIC DNA]</scope>
    <source>
        <strain evidence="2 3">CS-951</strain>
    </source>
</reference>
<name>A0A0F5YHV2_9CYAN</name>
<dbReference type="RefSeq" id="WP_046278104.1">
    <property type="nucleotide sequence ID" value="NZ_LATL02000095.1"/>
</dbReference>
<feature type="domain" description="Virulence-associated protein E-like" evidence="1">
    <location>
        <begin position="402"/>
        <end position="618"/>
    </location>
</feature>
<organism evidence="2 3">
    <name type="scientific">Limnoraphis robusta CS-951</name>
    <dbReference type="NCBI Taxonomy" id="1637645"/>
    <lineage>
        <taxon>Bacteria</taxon>
        <taxon>Bacillati</taxon>
        <taxon>Cyanobacteriota</taxon>
        <taxon>Cyanophyceae</taxon>
        <taxon>Oscillatoriophycideae</taxon>
        <taxon>Oscillatoriales</taxon>
        <taxon>Sirenicapillariaceae</taxon>
        <taxon>Limnoraphis</taxon>
    </lineage>
</organism>
<dbReference type="Gene3D" id="3.40.1360.10">
    <property type="match status" value="1"/>
</dbReference>
<dbReference type="InterPro" id="IPR007936">
    <property type="entry name" value="VapE-like_dom"/>
</dbReference>
<proteinExistence type="predicted"/>
<dbReference type="PANTHER" id="PTHR34985:SF1">
    <property type="entry name" value="SLR0554 PROTEIN"/>
    <property type="match status" value="1"/>
</dbReference>
<gene>
    <name evidence="2" type="ORF">WN50_08500</name>
</gene>
<sequence>MITSEFDIRNYLDDLEPAKEKGKYHCPACDSHNLSIDQKTGKYQCWTCGDTKLIAKMLTAKEREHHDYLNSYSYRPSSSRPSSRQKPLPTIELARLPEQPKPLQSVTKGNQVITVYHYGPEQQARRVEIFEGSQRVDKVVKPFYLDGQKWINKKGDLPWNAYRINEAIRHGKGKWVLGVEGEKCVEAARENQIVAITWQGGSWTHEDIQVELLQLKRSGVKGLLYLPDHDEAGTNKAEKVIKAAQQIDFLIATVNPVELWSEMPEKGDIADWIELVELTPDQRVKQLEQTARLITSQPQNQPLELPVSNVKGKDNKAIKIAMELDRARQLIGNQLRFNERSRELEIFSEELGIKGQRFELDYLDVSLSRYLGLGIEGTGKIVEGIVVEIAKENSYDPVRDYLDQCAQQYSDTSILDNLAEVLFGNSEPIAQAMLKKTLIGGVARTYKPGCKCDTATVLYSPKQGMFKSTTWKTLFSEEHYCEDVGDITNKDEVTKMRRGWGCELSEIGKITTKKDADQVKQFMSTSIDWMRHPYGRSYTKNERRAILLGTTNSDDFLRDRTGNRRFWLIEVQKPADIEWLKEHRDQIWGAAVHLYQQGEKWWLTQEEDEQSGQINQGFMDALPFEDEILELVSDKEKVATRWIIEHLDVKADTTRDRRDLELNIKKVLQQNGWIKDRVRIDGKQFQGYRNQNSVRDNPEPKQPLRQPIEITVVSPETPTSQQSQVLEITETIKNDILQETQKPEAPLSPEQLTTRIKADLINSLLSSKRVSQKEFFSRYPNHLDEVETVIQEAEKIPRIQRANGWIYSIPSRQLEVSDKVVILEGNYKGCIGEVEKYNSINSERIHTYIVTLNKGFKKESLICLENQLKRC</sequence>
<dbReference type="OrthoDB" id="9763644at2"/>
<dbReference type="PANTHER" id="PTHR34985">
    <property type="entry name" value="SLR0554 PROTEIN"/>
    <property type="match status" value="1"/>
</dbReference>
<dbReference type="SUPFAM" id="SSF57783">
    <property type="entry name" value="Zinc beta-ribbon"/>
    <property type="match status" value="1"/>
</dbReference>
<evidence type="ECO:0000313" key="3">
    <source>
        <dbReference type="Proteomes" id="UP000033607"/>
    </source>
</evidence>
<dbReference type="EMBL" id="LATL02000095">
    <property type="protein sequence ID" value="KKD38484.1"/>
    <property type="molecule type" value="Genomic_DNA"/>
</dbReference>
<evidence type="ECO:0000259" key="1">
    <source>
        <dbReference type="Pfam" id="PF05272"/>
    </source>
</evidence>
<evidence type="ECO:0000313" key="2">
    <source>
        <dbReference type="EMBL" id="KKD38484.1"/>
    </source>
</evidence>
<dbReference type="Proteomes" id="UP000033607">
    <property type="component" value="Unassembled WGS sequence"/>
</dbReference>
<comment type="caution">
    <text evidence="2">The sequence shown here is derived from an EMBL/GenBank/DDBJ whole genome shotgun (WGS) entry which is preliminary data.</text>
</comment>
<protein>
    <recommendedName>
        <fullName evidence="1">Virulence-associated protein E-like domain-containing protein</fullName>
    </recommendedName>
</protein>
<dbReference type="Pfam" id="PF05272">
    <property type="entry name" value="VapE-like_dom"/>
    <property type="match status" value="1"/>
</dbReference>